<dbReference type="Gene3D" id="3.40.190.80">
    <property type="match status" value="1"/>
</dbReference>
<protein>
    <recommendedName>
        <fullName evidence="2">inositol-phosphate phosphatase</fullName>
        <ecNumber evidence="2">3.1.3.25</ecNumber>
    </recommendedName>
</protein>
<keyword evidence="7" id="KW-1185">Reference proteome</keyword>
<sequence length="262" mass="28896">MLEREIRILEDAVREAGQEIVRISRDGFETSYKGKDDPLTTADLAANSILHEKLSESFPDYGWLSEESAEDLSRLTCKRVWVVDPIDGTREFIRGLPEFAISVALVEDGLPIVGVVHNPMTGEVFSVVKGHGVALNGKAICVRERKPDRLMVLGSRSEIRRGEFKPFEQDMDVRPLGSIAYKLALVAAGQADATFSLSPKNEWDIAAGVLLVEEAGGWTSDKQRNPFRFNQQNTLVTGVIATSSACRETVTGRIESHLQSSH</sequence>
<evidence type="ECO:0000313" key="6">
    <source>
        <dbReference type="EMBL" id="WAH36090.1"/>
    </source>
</evidence>
<organism evidence="6 7">
    <name type="scientific">Alicyclobacillus dauci</name>
    <dbReference type="NCBI Taxonomy" id="1475485"/>
    <lineage>
        <taxon>Bacteria</taxon>
        <taxon>Bacillati</taxon>
        <taxon>Bacillota</taxon>
        <taxon>Bacilli</taxon>
        <taxon>Bacillales</taxon>
        <taxon>Alicyclobacillaceae</taxon>
        <taxon>Alicyclobacillus</taxon>
    </lineage>
</organism>
<dbReference type="EMBL" id="CP104064">
    <property type="protein sequence ID" value="WAH36090.1"/>
    <property type="molecule type" value="Genomic_DNA"/>
</dbReference>
<dbReference type="SUPFAM" id="SSF56655">
    <property type="entry name" value="Carbohydrate phosphatase"/>
    <property type="match status" value="1"/>
</dbReference>
<evidence type="ECO:0000256" key="2">
    <source>
        <dbReference type="ARBA" id="ARBA00013106"/>
    </source>
</evidence>
<dbReference type="PRINTS" id="PR00377">
    <property type="entry name" value="IMPHPHTASES"/>
</dbReference>
<dbReference type="InterPro" id="IPR020583">
    <property type="entry name" value="Inositol_monoP_metal-BS"/>
</dbReference>
<dbReference type="InterPro" id="IPR020550">
    <property type="entry name" value="Inositol_monophosphatase_CS"/>
</dbReference>
<dbReference type="PROSITE" id="PS00630">
    <property type="entry name" value="IMP_2"/>
    <property type="match status" value="1"/>
</dbReference>
<dbReference type="Proteomes" id="UP001164803">
    <property type="component" value="Chromosome"/>
</dbReference>
<dbReference type="PANTHER" id="PTHR20854:SF4">
    <property type="entry name" value="INOSITOL-1-MONOPHOSPHATASE-RELATED"/>
    <property type="match status" value="1"/>
</dbReference>
<evidence type="ECO:0000256" key="1">
    <source>
        <dbReference type="ARBA" id="ARBA00001033"/>
    </source>
</evidence>
<dbReference type="CDD" id="cd01638">
    <property type="entry name" value="CysQ"/>
    <property type="match status" value="1"/>
</dbReference>
<gene>
    <name evidence="6" type="ORF">NZD86_17825</name>
</gene>
<evidence type="ECO:0000313" key="7">
    <source>
        <dbReference type="Proteomes" id="UP001164803"/>
    </source>
</evidence>
<dbReference type="PANTHER" id="PTHR20854">
    <property type="entry name" value="INOSITOL MONOPHOSPHATASE"/>
    <property type="match status" value="1"/>
</dbReference>
<evidence type="ECO:0000256" key="3">
    <source>
        <dbReference type="ARBA" id="ARBA00022723"/>
    </source>
</evidence>
<dbReference type="InterPro" id="IPR000760">
    <property type="entry name" value="Inositol_monophosphatase-like"/>
</dbReference>
<dbReference type="RefSeq" id="WP_268043395.1">
    <property type="nucleotide sequence ID" value="NZ_CP104064.1"/>
</dbReference>
<dbReference type="PROSITE" id="PS00629">
    <property type="entry name" value="IMP_1"/>
    <property type="match status" value="1"/>
</dbReference>
<keyword evidence="4" id="KW-0378">Hydrolase</keyword>
<evidence type="ECO:0000256" key="5">
    <source>
        <dbReference type="ARBA" id="ARBA00022842"/>
    </source>
</evidence>
<evidence type="ECO:0000256" key="4">
    <source>
        <dbReference type="ARBA" id="ARBA00022801"/>
    </source>
</evidence>
<dbReference type="EC" id="3.1.3.25" evidence="2"/>
<accession>A0ABY6YZM6</accession>
<reference evidence="6" key="1">
    <citation type="submission" date="2022-08" db="EMBL/GenBank/DDBJ databases">
        <title>Alicyclobacillus dauci DSM2870, complete genome.</title>
        <authorList>
            <person name="Wang Q."/>
            <person name="Cai R."/>
            <person name="Wang Z."/>
        </authorList>
    </citation>
    <scope>NUCLEOTIDE SEQUENCE</scope>
    <source>
        <strain evidence="6">DSM 28700</strain>
    </source>
</reference>
<proteinExistence type="predicted"/>
<name>A0ABY6YZM6_9BACL</name>
<keyword evidence="3" id="KW-0479">Metal-binding</keyword>
<comment type="catalytic activity">
    <reaction evidence="1">
        <text>a myo-inositol phosphate + H2O = myo-inositol + phosphate</text>
        <dbReference type="Rhea" id="RHEA:24056"/>
        <dbReference type="ChEBI" id="CHEBI:15377"/>
        <dbReference type="ChEBI" id="CHEBI:17268"/>
        <dbReference type="ChEBI" id="CHEBI:43474"/>
        <dbReference type="ChEBI" id="CHEBI:84139"/>
        <dbReference type="EC" id="3.1.3.25"/>
    </reaction>
</comment>
<keyword evidence="5" id="KW-0460">Magnesium</keyword>
<dbReference type="Gene3D" id="3.30.540.10">
    <property type="entry name" value="Fructose-1,6-Bisphosphatase, subunit A, domain 1"/>
    <property type="match status" value="1"/>
</dbReference>
<dbReference type="Pfam" id="PF00459">
    <property type="entry name" value="Inositol_P"/>
    <property type="match status" value="1"/>
</dbReference>